<keyword evidence="3" id="KW-1185">Reference proteome</keyword>
<feature type="region of interest" description="Disordered" evidence="1">
    <location>
        <begin position="1"/>
        <end position="66"/>
    </location>
</feature>
<evidence type="ECO:0000256" key="1">
    <source>
        <dbReference type="SAM" id="MobiDB-lite"/>
    </source>
</evidence>
<reference evidence="2" key="2">
    <citation type="submission" date="2025-09" db="UniProtKB">
        <authorList>
            <consortium name="Ensembl"/>
        </authorList>
    </citation>
    <scope>IDENTIFICATION</scope>
</reference>
<proteinExistence type="predicted"/>
<evidence type="ECO:0000313" key="3">
    <source>
        <dbReference type="Proteomes" id="UP000694540"/>
    </source>
</evidence>
<feature type="compositionally biased region" description="Basic and acidic residues" evidence="1">
    <location>
        <begin position="1"/>
        <end position="41"/>
    </location>
</feature>
<evidence type="ECO:0000313" key="2">
    <source>
        <dbReference type="Ensembl" id="ENSCWAP00000015752.1"/>
    </source>
</evidence>
<reference evidence="2" key="1">
    <citation type="submission" date="2025-08" db="UniProtKB">
        <authorList>
            <consortium name="Ensembl"/>
        </authorList>
    </citation>
    <scope>IDENTIFICATION</scope>
</reference>
<dbReference type="AlphaFoldDB" id="A0A8C3WPE3"/>
<accession>A0A8C3WPE3</accession>
<feature type="compositionally biased region" description="Polar residues" evidence="1">
    <location>
        <begin position="53"/>
        <end position="66"/>
    </location>
</feature>
<protein>
    <submittedName>
        <fullName evidence="2">Uncharacterized protein</fullName>
    </submittedName>
</protein>
<name>A0A8C3WPE3_9CETA</name>
<sequence length="112" mass="12565">SAQKRREDPPSVEEQKRMEDEDKVPSPGRAKEAKLKARDPHPGGSDFLRKQLQKGQEYSSSGDYNTTKADVLTSQLADPELIELSTLLLFNTTLSCIDFFCTSLLDAVKQMF</sequence>
<dbReference type="Ensembl" id="ENSCWAT00000017100.1">
    <property type="protein sequence ID" value="ENSCWAP00000015752.1"/>
    <property type="gene ID" value="ENSCWAG00000012225.1"/>
</dbReference>
<organism evidence="2 3">
    <name type="scientific">Catagonus wagneri</name>
    <name type="common">Chacoan peccary</name>
    <dbReference type="NCBI Taxonomy" id="51154"/>
    <lineage>
        <taxon>Eukaryota</taxon>
        <taxon>Metazoa</taxon>
        <taxon>Chordata</taxon>
        <taxon>Craniata</taxon>
        <taxon>Vertebrata</taxon>
        <taxon>Euteleostomi</taxon>
        <taxon>Mammalia</taxon>
        <taxon>Eutheria</taxon>
        <taxon>Laurasiatheria</taxon>
        <taxon>Artiodactyla</taxon>
        <taxon>Suina</taxon>
        <taxon>Tayassuidae</taxon>
        <taxon>Catagonus</taxon>
    </lineage>
</organism>
<dbReference type="Proteomes" id="UP000694540">
    <property type="component" value="Unplaced"/>
</dbReference>